<dbReference type="Proteomes" id="UP000321328">
    <property type="component" value="Unassembled WGS sequence"/>
</dbReference>
<proteinExistence type="predicted"/>
<dbReference type="GO" id="GO:0005993">
    <property type="term" value="P:trehalose catabolic process"/>
    <property type="evidence" value="ECO:0007669"/>
    <property type="project" value="TreeGrafter"/>
</dbReference>
<dbReference type="EMBL" id="BJVI01000051">
    <property type="protein sequence ID" value="GEL19934.1"/>
    <property type="molecule type" value="Genomic_DNA"/>
</dbReference>
<dbReference type="InterPro" id="IPR012341">
    <property type="entry name" value="6hp_glycosidase-like_sf"/>
</dbReference>
<dbReference type="STRING" id="1123024.GCA_000423625_04622"/>
<comment type="caution">
    <text evidence="3">The sequence shown here is derived from an EMBL/GenBank/DDBJ whole genome shotgun (WGS) entry which is preliminary data.</text>
</comment>
<dbReference type="Gene3D" id="1.50.10.10">
    <property type="match status" value="1"/>
</dbReference>
<evidence type="ECO:0000259" key="2">
    <source>
        <dbReference type="Pfam" id="PF19291"/>
    </source>
</evidence>
<evidence type="ECO:0000313" key="4">
    <source>
        <dbReference type="Proteomes" id="UP000321328"/>
    </source>
</evidence>
<gene>
    <name evidence="3" type="ORF">PA7_37710</name>
</gene>
<keyword evidence="3" id="KW-0378">Hydrolase</keyword>
<sequence>MPRWGSDAVFASLIGGRGCYAVTPVGRFVWGGHYEPGSLIWRSRWVTTAGIVECREALAFPGEARRAVVLRRIVASSGPACVDVMFEPAAGSGREPLRELHRDEDGRWTGRAGGLWLRWSGAADAKADADGNRLTTRIELAAGDHHDLVLELSTGVPERGPTDPDVAWEATAAAWRRAVPELDATTLAPRDARHAYAVLRGLTGASGGMVAAATTSLPERAGAGRSYDYRFVWIRDQCYAGQAVAAAGPYPLLDDAVRFVAERLLADGPRLRPAYTASGGPIPDERSLDLPGYPGGTDILGNHVNAQVQLDAFGEALLLFAAAARHDRLATTHWAAVRAAVAAVEQRWREPDAGVWELDNRRWAHSRLICAAGLRAVAGLVAAADAARWSGLADAIVADAASDCRHPDGRWQRAPDDPRVDAALLLPALRGAVPAADPRSIATLRAVVADLSRDGYVYRFRQDARPLGEAEGAFTLCGFVMALAAQQQGDVVAAARWFERGRAACGPPGLFAEEYDVTQRQLRGNLPQAFVHALLLEAATRLAGT</sequence>
<dbReference type="InterPro" id="IPR011613">
    <property type="entry name" value="GH15-like"/>
</dbReference>
<dbReference type="PANTHER" id="PTHR31616:SF10">
    <property type="entry name" value="TREHALASE"/>
    <property type="match status" value="1"/>
</dbReference>
<dbReference type="RefSeq" id="WP_245585763.1">
    <property type="nucleotide sequence ID" value="NZ_AUII01000039.1"/>
</dbReference>
<reference evidence="3 4" key="1">
    <citation type="submission" date="2019-07" db="EMBL/GenBank/DDBJ databases">
        <title>Whole genome shotgun sequence of Pseudonocardia asaccharolytica NBRC 16224.</title>
        <authorList>
            <person name="Hosoyama A."/>
            <person name="Uohara A."/>
            <person name="Ohji S."/>
            <person name="Ichikawa N."/>
        </authorList>
    </citation>
    <scope>NUCLEOTIDE SEQUENCE [LARGE SCALE GENOMIC DNA]</scope>
    <source>
        <strain evidence="3 4">NBRC 16224</strain>
    </source>
</reference>
<feature type="domain" description="GH15-like" evidence="1">
    <location>
        <begin position="204"/>
        <end position="539"/>
    </location>
</feature>
<name>A0A511D8F4_9PSEU</name>
<evidence type="ECO:0000313" key="3">
    <source>
        <dbReference type="EMBL" id="GEL19934.1"/>
    </source>
</evidence>
<dbReference type="SUPFAM" id="SSF48208">
    <property type="entry name" value="Six-hairpin glycosidases"/>
    <property type="match status" value="1"/>
</dbReference>
<dbReference type="PANTHER" id="PTHR31616">
    <property type="entry name" value="TREHALASE"/>
    <property type="match status" value="1"/>
</dbReference>
<protein>
    <submittedName>
        <fullName evidence="3">Glycoside hydrolase</fullName>
    </submittedName>
</protein>
<accession>A0A511D8F4</accession>
<organism evidence="3 4">
    <name type="scientific">Pseudonocardia asaccharolytica DSM 44247 = NBRC 16224</name>
    <dbReference type="NCBI Taxonomy" id="1123024"/>
    <lineage>
        <taxon>Bacteria</taxon>
        <taxon>Bacillati</taxon>
        <taxon>Actinomycetota</taxon>
        <taxon>Actinomycetes</taxon>
        <taxon>Pseudonocardiales</taxon>
        <taxon>Pseudonocardiaceae</taxon>
        <taxon>Pseudonocardia</taxon>
    </lineage>
</organism>
<feature type="domain" description="Trehalase-like N-terminal" evidence="2">
    <location>
        <begin position="2"/>
        <end position="160"/>
    </location>
</feature>
<dbReference type="Pfam" id="PF19291">
    <property type="entry name" value="TREH_N"/>
    <property type="match status" value="1"/>
</dbReference>
<dbReference type="AlphaFoldDB" id="A0A511D8F4"/>
<dbReference type="InterPro" id="IPR008928">
    <property type="entry name" value="6-hairpin_glycosidase_sf"/>
</dbReference>
<dbReference type="Pfam" id="PF00723">
    <property type="entry name" value="Glyco_hydro_15"/>
    <property type="match status" value="1"/>
</dbReference>
<keyword evidence="4" id="KW-1185">Reference proteome</keyword>
<dbReference type="InterPro" id="IPR045582">
    <property type="entry name" value="Trehalase-like_N"/>
</dbReference>
<dbReference type="GO" id="GO:0015927">
    <property type="term" value="F:trehalase activity"/>
    <property type="evidence" value="ECO:0007669"/>
    <property type="project" value="TreeGrafter"/>
</dbReference>
<evidence type="ECO:0000259" key="1">
    <source>
        <dbReference type="Pfam" id="PF00723"/>
    </source>
</evidence>